<dbReference type="SUPFAM" id="SSF81343">
    <property type="entry name" value="Fumarate reductase respiratory complex transmembrane subunits"/>
    <property type="match status" value="1"/>
</dbReference>
<sequence>MKTTLAMLTYSTGKKIVMALTGLFLLVFLLEHLIGNLLLVIGEIPFLQYAEWMGATWNVPLRIMEIGLFAGFAIHIVDGLILATQNRRARPITYAAQRPRTQSTWFSRHMHWTGLVLLTFLVLHLATFFMDARFALDWGVGVPASAYIQPSDLMVNGHVLVHAGETNLYQKAAAHFSLWWYTALYILAMLFLAFHLIHGFRSAFQSLGWRHATWTPVIRTVGMVYAIAIPAGFASIPIYFLLTG</sequence>
<dbReference type="InterPro" id="IPR011138">
    <property type="entry name" value="Cytochrome_b-558"/>
</dbReference>
<accession>W4LQU7</accession>
<dbReference type="NCBIfam" id="TIGR02046">
    <property type="entry name" value="sdhC_b558_fam"/>
    <property type="match status" value="1"/>
</dbReference>
<feature type="transmembrane region" description="Helical" evidence="1">
    <location>
        <begin position="178"/>
        <end position="197"/>
    </location>
</feature>
<keyword evidence="3" id="KW-1185">Reference proteome</keyword>
<dbReference type="EMBL" id="AZHW01000338">
    <property type="protein sequence ID" value="ETX00434.1"/>
    <property type="molecule type" value="Genomic_DNA"/>
</dbReference>
<evidence type="ECO:0000256" key="1">
    <source>
        <dbReference type="SAM" id="Phobius"/>
    </source>
</evidence>
<dbReference type="InterPro" id="IPR034804">
    <property type="entry name" value="SQR/QFR_C/D"/>
</dbReference>
<dbReference type="Gene3D" id="1.20.1300.10">
    <property type="entry name" value="Fumarate reductase/succinate dehydrogenase, transmembrane subunit"/>
    <property type="match status" value="1"/>
</dbReference>
<feature type="transmembrane region" description="Helical" evidence="1">
    <location>
        <begin position="110"/>
        <end position="130"/>
    </location>
</feature>
<organism evidence="2 3">
    <name type="scientific">Entotheonella factor</name>
    <dbReference type="NCBI Taxonomy" id="1429438"/>
    <lineage>
        <taxon>Bacteria</taxon>
        <taxon>Pseudomonadati</taxon>
        <taxon>Nitrospinota/Tectimicrobiota group</taxon>
        <taxon>Candidatus Tectimicrobiota</taxon>
        <taxon>Candidatus Entotheonellia</taxon>
        <taxon>Candidatus Entotheonellales</taxon>
        <taxon>Candidatus Entotheonellaceae</taxon>
        <taxon>Candidatus Entotheonella</taxon>
    </lineage>
</organism>
<comment type="caution">
    <text evidence="2">The sequence shown here is derived from an EMBL/GenBank/DDBJ whole genome shotgun (WGS) entry which is preliminary data.</text>
</comment>
<feature type="transmembrane region" description="Helical" evidence="1">
    <location>
        <begin position="217"/>
        <end position="242"/>
    </location>
</feature>
<dbReference type="GO" id="GO:0016020">
    <property type="term" value="C:membrane"/>
    <property type="evidence" value="ECO:0007669"/>
    <property type="project" value="InterPro"/>
</dbReference>
<evidence type="ECO:0008006" key="4">
    <source>
        <dbReference type="Google" id="ProtNLM"/>
    </source>
</evidence>
<keyword evidence="1" id="KW-1133">Transmembrane helix</keyword>
<dbReference type="CDD" id="cd03498">
    <property type="entry name" value="SQR_TypeB_2_TM"/>
    <property type="match status" value="1"/>
</dbReference>
<reference evidence="2 3" key="1">
    <citation type="journal article" date="2014" name="Nature">
        <title>An environmental bacterial taxon with a large and distinct metabolic repertoire.</title>
        <authorList>
            <person name="Wilson M.C."/>
            <person name="Mori T."/>
            <person name="Ruckert C."/>
            <person name="Uria A.R."/>
            <person name="Helf M.J."/>
            <person name="Takada K."/>
            <person name="Gernert C."/>
            <person name="Steffens U.A."/>
            <person name="Heycke N."/>
            <person name="Schmitt S."/>
            <person name="Rinke C."/>
            <person name="Helfrich E.J."/>
            <person name="Brachmann A.O."/>
            <person name="Gurgui C."/>
            <person name="Wakimoto T."/>
            <person name="Kracht M."/>
            <person name="Crusemann M."/>
            <person name="Hentschel U."/>
            <person name="Abe I."/>
            <person name="Matsunaga S."/>
            <person name="Kalinowski J."/>
            <person name="Takeyama H."/>
            <person name="Piel J."/>
        </authorList>
    </citation>
    <scope>NUCLEOTIDE SEQUENCE [LARGE SCALE GENOMIC DNA]</scope>
    <source>
        <strain evidence="3">TSY1</strain>
    </source>
</reference>
<gene>
    <name evidence="2" type="ORF">ETSY1_11190</name>
</gene>
<keyword evidence="1" id="KW-0472">Membrane</keyword>
<dbReference type="Proteomes" id="UP000019141">
    <property type="component" value="Unassembled WGS sequence"/>
</dbReference>
<dbReference type="HOGENOM" id="CLU_077968_0_1_7"/>
<name>W4LQU7_ENTF1</name>
<evidence type="ECO:0000313" key="3">
    <source>
        <dbReference type="Proteomes" id="UP000019141"/>
    </source>
</evidence>
<feature type="transmembrane region" description="Helical" evidence="1">
    <location>
        <begin position="66"/>
        <end position="83"/>
    </location>
</feature>
<protein>
    <recommendedName>
        <fullName evidence="4">Succinate dehydrogenase</fullName>
    </recommendedName>
</protein>
<proteinExistence type="predicted"/>
<keyword evidence="1" id="KW-0812">Transmembrane</keyword>
<dbReference type="AlphaFoldDB" id="W4LQU7"/>
<evidence type="ECO:0000313" key="2">
    <source>
        <dbReference type="EMBL" id="ETX00434.1"/>
    </source>
</evidence>